<feature type="transmembrane region" description="Helical" evidence="7">
    <location>
        <begin position="12"/>
        <end position="37"/>
    </location>
</feature>
<feature type="transmembrane region" description="Helical" evidence="7">
    <location>
        <begin position="379"/>
        <end position="398"/>
    </location>
</feature>
<dbReference type="EMBL" id="AWSA01000045">
    <property type="protein sequence ID" value="EWT00381.1"/>
    <property type="molecule type" value="Genomic_DNA"/>
</dbReference>
<sequence length="436" mass="44880">MFAGWRTGLSGPVIVLQAGTAVNYFGTGLILPFEIIYLHRARGFPTATAGLVLAAVMGTAAVLTPLSGALLDRFRAKPLLITGDLASALGYAGFAFVDRPWQAFVCAAVGGAGFGVANTANQVLSLTLVSAEQRASSIALRRVAGNFGLGLGATVAGFIIASADHLRAFQALYLFDGLTFAVFALVVLVGIPNPRRANAASARDRGTGFQAVAHDRLFLILIAANIVFVMTGGALFSNILAPFAEAHTPVGPGEMGIVLFINTFFIVVAQIPATRVVKRMRRTHALAATSALFAVGLLAVLLATLTSSTLTATAVLAGVAIVIAIGECAQFVVLGLIVAELAPPHLLGRYMSLYGLAFMAGVALGPAAGGALLATSPDAVWWGGALTVALTGAGLLRLGNRIPDPLLQTHYPPPQAVSLADLDSAGHSEVESKEMS</sequence>
<dbReference type="InterPro" id="IPR020846">
    <property type="entry name" value="MFS_dom"/>
</dbReference>
<feature type="transmembrane region" description="Helical" evidence="7">
    <location>
        <begin position="217"/>
        <end position="243"/>
    </location>
</feature>
<feature type="transmembrane region" description="Helical" evidence="7">
    <location>
        <begin position="351"/>
        <end position="373"/>
    </location>
</feature>
<evidence type="ECO:0000313" key="9">
    <source>
        <dbReference type="EMBL" id="EWT00381.1"/>
    </source>
</evidence>
<keyword evidence="3" id="KW-1003">Cell membrane</keyword>
<evidence type="ECO:0000256" key="3">
    <source>
        <dbReference type="ARBA" id="ARBA00022475"/>
    </source>
</evidence>
<feature type="transmembrane region" description="Helical" evidence="7">
    <location>
        <begin position="255"/>
        <end position="273"/>
    </location>
</feature>
<dbReference type="Proteomes" id="UP000019489">
    <property type="component" value="Unassembled WGS sequence"/>
</dbReference>
<gene>
    <name evidence="9" type="ORF">N865_16085</name>
</gene>
<feature type="transmembrane region" description="Helical" evidence="7">
    <location>
        <begin position="285"/>
        <end position="306"/>
    </location>
</feature>
<evidence type="ECO:0000256" key="2">
    <source>
        <dbReference type="ARBA" id="ARBA00022448"/>
    </source>
</evidence>
<name>W9G2N1_9MICO</name>
<evidence type="ECO:0000313" key="10">
    <source>
        <dbReference type="Proteomes" id="UP000019489"/>
    </source>
</evidence>
<evidence type="ECO:0000256" key="6">
    <source>
        <dbReference type="ARBA" id="ARBA00023136"/>
    </source>
</evidence>
<feature type="transmembrane region" description="Helical" evidence="7">
    <location>
        <begin position="143"/>
        <end position="163"/>
    </location>
</feature>
<dbReference type="PROSITE" id="PS50850">
    <property type="entry name" value="MFS"/>
    <property type="match status" value="1"/>
</dbReference>
<feature type="transmembrane region" description="Helical" evidence="7">
    <location>
        <begin position="102"/>
        <end position="131"/>
    </location>
</feature>
<feature type="domain" description="Major facilitator superfamily (MFS) profile" evidence="8">
    <location>
        <begin position="12"/>
        <end position="402"/>
    </location>
</feature>
<evidence type="ECO:0000256" key="1">
    <source>
        <dbReference type="ARBA" id="ARBA00004651"/>
    </source>
</evidence>
<keyword evidence="5 7" id="KW-1133">Transmembrane helix</keyword>
<dbReference type="SUPFAM" id="SSF103473">
    <property type="entry name" value="MFS general substrate transporter"/>
    <property type="match status" value="1"/>
</dbReference>
<keyword evidence="10" id="KW-1185">Reference proteome</keyword>
<dbReference type="PATRIC" id="fig|1386089.3.peg.3413"/>
<dbReference type="InterPro" id="IPR011701">
    <property type="entry name" value="MFS"/>
</dbReference>
<keyword evidence="4 7" id="KW-0812">Transmembrane</keyword>
<evidence type="ECO:0000256" key="4">
    <source>
        <dbReference type="ARBA" id="ARBA00022692"/>
    </source>
</evidence>
<dbReference type="GO" id="GO:0005886">
    <property type="term" value="C:plasma membrane"/>
    <property type="evidence" value="ECO:0007669"/>
    <property type="project" value="UniProtKB-SubCell"/>
</dbReference>
<feature type="transmembrane region" description="Helical" evidence="7">
    <location>
        <begin position="312"/>
        <end position="339"/>
    </location>
</feature>
<evidence type="ECO:0000259" key="8">
    <source>
        <dbReference type="PROSITE" id="PS50850"/>
    </source>
</evidence>
<evidence type="ECO:0000256" key="5">
    <source>
        <dbReference type="ARBA" id="ARBA00022989"/>
    </source>
</evidence>
<organism evidence="9 10">
    <name type="scientific">Intrasporangium oryzae NRRL B-24470</name>
    <dbReference type="NCBI Taxonomy" id="1386089"/>
    <lineage>
        <taxon>Bacteria</taxon>
        <taxon>Bacillati</taxon>
        <taxon>Actinomycetota</taxon>
        <taxon>Actinomycetes</taxon>
        <taxon>Micrococcales</taxon>
        <taxon>Intrasporangiaceae</taxon>
        <taxon>Intrasporangium</taxon>
    </lineage>
</organism>
<comment type="subcellular location">
    <subcellularLocation>
        <location evidence="1">Cell membrane</location>
        <topology evidence="1">Multi-pass membrane protein</topology>
    </subcellularLocation>
</comment>
<dbReference type="AlphaFoldDB" id="W9G2N1"/>
<dbReference type="InterPro" id="IPR036259">
    <property type="entry name" value="MFS_trans_sf"/>
</dbReference>
<dbReference type="eggNOG" id="COG2814">
    <property type="taxonomic scope" value="Bacteria"/>
</dbReference>
<dbReference type="PANTHER" id="PTHR23517">
    <property type="entry name" value="RESISTANCE PROTEIN MDTM, PUTATIVE-RELATED-RELATED"/>
    <property type="match status" value="1"/>
</dbReference>
<evidence type="ECO:0000256" key="7">
    <source>
        <dbReference type="SAM" id="Phobius"/>
    </source>
</evidence>
<feature type="transmembrane region" description="Helical" evidence="7">
    <location>
        <begin position="169"/>
        <end position="191"/>
    </location>
</feature>
<dbReference type="Pfam" id="PF07690">
    <property type="entry name" value="MFS_1"/>
    <property type="match status" value="1"/>
</dbReference>
<reference evidence="9 10" key="1">
    <citation type="submission" date="2013-08" db="EMBL/GenBank/DDBJ databases">
        <title>Intrasporangium oryzae NRRL B-24470.</title>
        <authorList>
            <person name="Liu H."/>
            <person name="Wang G."/>
        </authorList>
    </citation>
    <scope>NUCLEOTIDE SEQUENCE [LARGE SCALE GENOMIC DNA]</scope>
    <source>
        <strain evidence="9 10">NRRL B-24470</strain>
    </source>
</reference>
<accession>W9G2N1</accession>
<keyword evidence="6 7" id="KW-0472">Membrane</keyword>
<feature type="transmembrane region" description="Helical" evidence="7">
    <location>
        <begin position="49"/>
        <end position="71"/>
    </location>
</feature>
<dbReference type="Gene3D" id="1.20.1250.20">
    <property type="entry name" value="MFS general substrate transporter like domains"/>
    <property type="match status" value="2"/>
</dbReference>
<dbReference type="InterPro" id="IPR050171">
    <property type="entry name" value="MFS_Transporters"/>
</dbReference>
<dbReference type="PANTHER" id="PTHR23517:SF2">
    <property type="entry name" value="MULTIDRUG RESISTANCE PROTEIN MDTH"/>
    <property type="match status" value="1"/>
</dbReference>
<keyword evidence="2" id="KW-0813">Transport</keyword>
<proteinExistence type="predicted"/>
<protein>
    <recommendedName>
        <fullName evidence="8">Major facilitator superfamily (MFS) profile domain-containing protein</fullName>
    </recommendedName>
</protein>
<dbReference type="GO" id="GO:0022857">
    <property type="term" value="F:transmembrane transporter activity"/>
    <property type="evidence" value="ECO:0007669"/>
    <property type="project" value="InterPro"/>
</dbReference>
<comment type="caution">
    <text evidence="9">The sequence shown here is derived from an EMBL/GenBank/DDBJ whole genome shotgun (WGS) entry which is preliminary data.</text>
</comment>
<dbReference type="STRING" id="1386089.N865_16085"/>